<dbReference type="Gene3D" id="3.30.70.270">
    <property type="match status" value="1"/>
</dbReference>
<organism evidence="2 3">
    <name type="scientific">Platanthera zijinensis</name>
    <dbReference type="NCBI Taxonomy" id="2320716"/>
    <lineage>
        <taxon>Eukaryota</taxon>
        <taxon>Viridiplantae</taxon>
        <taxon>Streptophyta</taxon>
        <taxon>Embryophyta</taxon>
        <taxon>Tracheophyta</taxon>
        <taxon>Spermatophyta</taxon>
        <taxon>Magnoliopsida</taxon>
        <taxon>Liliopsida</taxon>
        <taxon>Asparagales</taxon>
        <taxon>Orchidaceae</taxon>
        <taxon>Orchidoideae</taxon>
        <taxon>Orchideae</taxon>
        <taxon>Orchidinae</taxon>
        <taxon>Platanthera</taxon>
    </lineage>
</organism>
<dbReference type="SUPFAM" id="SSF56672">
    <property type="entry name" value="DNA/RNA polymerases"/>
    <property type="match status" value="1"/>
</dbReference>
<dbReference type="Proteomes" id="UP001418222">
    <property type="component" value="Unassembled WGS sequence"/>
</dbReference>
<dbReference type="AlphaFoldDB" id="A0AAP0C244"/>
<protein>
    <recommendedName>
        <fullName evidence="1">Reverse transcriptase domain-containing protein</fullName>
    </recommendedName>
</protein>
<dbReference type="InterPro" id="IPR043502">
    <property type="entry name" value="DNA/RNA_pol_sf"/>
</dbReference>
<evidence type="ECO:0000313" key="2">
    <source>
        <dbReference type="EMBL" id="KAK8957380.1"/>
    </source>
</evidence>
<dbReference type="Pfam" id="PF00078">
    <property type="entry name" value="RVT_1"/>
    <property type="match status" value="1"/>
</dbReference>
<dbReference type="PANTHER" id="PTHR19446">
    <property type="entry name" value="REVERSE TRANSCRIPTASES"/>
    <property type="match status" value="1"/>
</dbReference>
<dbReference type="EMBL" id="JBBWWQ010000001">
    <property type="protein sequence ID" value="KAK8957380.1"/>
    <property type="molecule type" value="Genomic_DNA"/>
</dbReference>
<name>A0AAP0C244_9ASPA</name>
<keyword evidence="3" id="KW-1185">Reference proteome</keyword>
<feature type="domain" description="Reverse transcriptase" evidence="1">
    <location>
        <begin position="1"/>
        <end position="153"/>
    </location>
</feature>
<comment type="caution">
    <text evidence="2">The sequence shown here is derived from an EMBL/GenBank/DDBJ whole genome shotgun (WGS) entry which is preliminary data.</text>
</comment>
<evidence type="ECO:0000259" key="1">
    <source>
        <dbReference type="PROSITE" id="PS50878"/>
    </source>
</evidence>
<gene>
    <name evidence="2" type="ORF">KSP39_PZI000617</name>
</gene>
<reference evidence="2 3" key="1">
    <citation type="journal article" date="2022" name="Nat. Plants">
        <title>Genomes of leafy and leafless Platanthera orchids illuminate the evolution of mycoheterotrophy.</title>
        <authorList>
            <person name="Li M.H."/>
            <person name="Liu K.W."/>
            <person name="Li Z."/>
            <person name="Lu H.C."/>
            <person name="Ye Q.L."/>
            <person name="Zhang D."/>
            <person name="Wang J.Y."/>
            <person name="Li Y.F."/>
            <person name="Zhong Z.M."/>
            <person name="Liu X."/>
            <person name="Yu X."/>
            <person name="Liu D.K."/>
            <person name="Tu X.D."/>
            <person name="Liu B."/>
            <person name="Hao Y."/>
            <person name="Liao X.Y."/>
            <person name="Jiang Y.T."/>
            <person name="Sun W.H."/>
            <person name="Chen J."/>
            <person name="Chen Y.Q."/>
            <person name="Ai Y."/>
            <person name="Zhai J.W."/>
            <person name="Wu S.S."/>
            <person name="Zhou Z."/>
            <person name="Hsiao Y.Y."/>
            <person name="Wu W.L."/>
            <person name="Chen Y.Y."/>
            <person name="Lin Y.F."/>
            <person name="Hsu J.L."/>
            <person name="Li C.Y."/>
            <person name="Wang Z.W."/>
            <person name="Zhao X."/>
            <person name="Zhong W.Y."/>
            <person name="Ma X.K."/>
            <person name="Ma L."/>
            <person name="Huang J."/>
            <person name="Chen G.Z."/>
            <person name="Huang M.Z."/>
            <person name="Huang L."/>
            <person name="Peng D.H."/>
            <person name="Luo Y.B."/>
            <person name="Zou S.Q."/>
            <person name="Chen S.P."/>
            <person name="Lan S."/>
            <person name="Tsai W.C."/>
            <person name="Van de Peer Y."/>
            <person name="Liu Z.J."/>
        </authorList>
    </citation>
    <scope>NUCLEOTIDE SEQUENCE [LARGE SCALE GENOMIC DNA]</scope>
    <source>
        <strain evidence="2">Lor287</strain>
    </source>
</reference>
<evidence type="ECO:0000313" key="3">
    <source>
        <dbReference type="Proteomes" id="UP001418222"/>
    </source>
</evidence>
<dbReference type="InterPro" id="IPR000477">
    <property type="entry name" value="RT_dom"/>
</dbReference>
<dbReference type="PROSITE" id="PS50878">
    <property type="entry name" value="RT_POL"/>
    <property type="match status" value="1"/>
</dbReference>
<dbReference type="InterPro" id="IPR043128">
    <property type="entry name" value="Rev_trsase/Diguanyl_cyclase"/>
</dbReference>
<sequence>MLFIDLEKAYDRVSREILWRVLEKKGVNVSYIDIIKDMYTNSVTRVRTSGGLTQEFPITVGLHQGSALSPYLFTLILDELTRHIQQTIPWCLLFADDIALVDEMREGVNTKLESWRHTLEKNVFRLSRAKTEYMELKFSSTRRTDDFVIKLGD</sequence>
<proteinExistence type="predicted"/>
<accession>A0AAP0C244</accession>